<sequence length="380" mass="44211">MTFIKNDSNFTAVDASLCEELYFDWFYIVATILIFIFSVCGIFYNVIVSRMIKKIQIFPLNARYLLAYMINNSTCIAVLYLVTVALYNIILMIYRGQMPIDTRLCSFISLLAGLFVRSAFILPAIVCLEIFVSTRKHQFSESETVSYRIKLMIPVVYLILFVICFAESWENSVDDRILCYCSKFFMVSSAYEFYLFATFLVVEFTAIVFSAFSHYLYLKSYHGQFTLDSKVHSLQKRFQMANNIRALKLLTQFLVSQGLMSLMTTTIILIDNYTNEHKTVDMRSINIINAACLVIIFGSLFIPIFWIKFNKEMKHYLLNNYSKFVRRSFLCFENKIQIFPSQMVNVQPIHRSTVRPINFNMTPGNANELLESIWASKTVK</sequence>
<evidence type="ECO:0000313" key="4">
    <source>
        <dbReference type="WBParaSite" id="nRc.2.0.1.t41932-RA"/>
    </source>
</evidence>
<evidence type="ECO:0000256" key="1">
    <source>
        <dbReference type="ARBA" id="ARBA00006803"/>
    </source>
</evidence>
<dbReference type="InterPro" id="IPR004151">
    <property type="entry name" value="7TM_GPCR_serpentine_rcpt_Sre"/>
</dbReference>
<evidence type="ECO:0000256" key="2">
    <source>
        <dbReference type="SAM" id="Phobius"/>
    </source>
</evidence>
<feature type="transmembrane region" description="Helical" evidence="2">
    <location>
        <begin position="285"/>
        <end position="307"/>
    </location>
</feature>
<dbReference type="Proteomes" id="UP000887565">
    <property type="component" value="Unplaced"/>
</dbReference>
<dbReference type="AlphaFoldDB" id="A0A915KUW9"/>
<feature type="transmembrane region" description="Helical" evidence="2">
    <location>
        <begin position="68"/>
        <end position="94"/>
    </location>
</feature>
<dbReference type="GO" id="GO:0007606">
    <property type="term" value="P:sensory perception of chemical stimulus"/>
    <property type="evidence" value="ECO:0007669"/>
    <property type="project" value="InterPro"/>
</dbReference>
<organism evidence="3 4">
    <name type="scientific">Romanomermis culicivorax</name>
    <name type="common">Nematode worm</name>
    <dbReference type="NCBI Taxonomy" id="13658"/>
    <lineage>
        <taxon>Eukaryota</taxon>
        <taxon>Metazoa</taxon>
        <taxon>Ecdysozoa</taxon>
        <taxon>Nematoda</taxon>
        <taxon>Enoplea</taxon>
        <taxon>Dorylaimia</taxon>
        <taxon>Mermithida</taxon>
        <taxon>Mermithoidea</taxon>
        <taxon>Mermithidae</taxon>
        <taxon>Romanomermis</taxon>
    </lineage>
</organism>
<proteinExistence type="inferred from homology"/>
<dbReference type="Gene3D" id="1.20.1070.10">
    <property type="entry name" value="Rhodopsin 7-helix transmembrane proteins"/>
    <property type="match status" value="1"/>
</dbReference>
<accession>A0A915KUW9</accession>
<keyword evidence="3" id="KW-1185">Reference proteome</keyword>
<feature type="transmembrane region" description="Helical" evidence="2">
    <location>
        <begin position="106"/>
        <end position="131"/>
    </location>
</feature>
<name>A0A915KUW9_ROMCU</name>
<protein>
    <submittedName>
        <fullName evidence="4">G-protein coupled receptors family 1 profile domain-containing protein</fullName>
    </submittedName>
</protein>
<dbReference type="GO" id="GO:0016020">
    <property type="term" value="C:membrane"/>
    <property type="evidence" value="ECO:0007669"/>
    <property type="project" value="InterPro"/>
</dbReference>
<dbReference type="WBParaSite" id="nRc.2.0.1.t41932-RA">
    <property type="protein sequence ID" value="nRc.2.0.1.t41932-RA"/>
    <property type="gene ID" value="nRc.2.0.1.g41932"/>
</dbReference>
<feature type="transmembrane region" description="Helical" evidence="2">
    <location>
        <begin position="25"/>
        <end position="47"/>
    </location>
</feature>
<keyword evidence="2" id="KW-1133">Transmembrane helix</keyword>
<feature type="transmembrane region" description="Helical" evidence="2">
    <location>
        <begin position="193"/>
        <end position="217"/>
    </location>
</feature>
<reference evidence="4" key="1">
    <citation type="submission" date="2022-11" db="UniProtKB">
        <authorList>
            <consortium name="WormBaseParasite"/>
        </authorList>
    </citation>
    <scope>IDENTIFICATION</scope>
</reference>
<feature type="transmembrane region" description="Helical" evidence="2">
    <location>
        <begin position="246"/>
        <end position="270"/>
    </location>
</feature>
<comment type="similarity">
    <text evidence="1">Belongs to the nematode receptor-like protein sre family.</text>
</comment>
<keyword evidence="2" id="KW-0472">Membrane</keyword>
<dbReference type="OMA" id="MANNIRA"/>
<feature type="transmembrane region" description="Helical" evidence="2">
    <location>
        <begin position="151"/>
        <end position="169"/>
    </location>
</feature>
<evidence type="ECO:0000313" key="3">
    <source>
        <dbReference type="Proteomes" id="UP000887565"/>
    </source>
</evidence>
<dbReference type="Pfam" id="PF03125">
    <property type="entry name" value="Sre"/>
    <property type="match status" value="1"/>
</dbReference>
<keyword evidence="2" id="KW-0812">Transmembrane</keyword>